<dbReference type="AlphaFoldDB" id="A0A1Y2I5H5"/>
<evidence type="ECO:0000313" key="2">
    <source>
        <dbReference type="EMBL" id="ORZ41333.1"/>
    </source>
</evidence>
<accession>A0A1Y2I5H5</accession>
<proteinExistence type="predicted"/>
<evidence type="ECO:0000313" key="3">
    <source>
        <dbReference type="Proteomes" id="UP000193411"/>
    </source>
</evidence>
<reference evidence="2 3" key="1">
    <citation type="submission" date="2016-07" db="EMBL/GenBank/DDBJ databases">
        <title>Pervasive Adenine N6-methylation of Active Genes in Fungi.</title>
        <authorList>
            <consortium name="DOE Joint Genome Institute"/>
            <person name="Mondo S.J."/>
            <person name="Dannebaum R.O."/>
            <person name="Kuo R.C."/>
            <person name="Labutti K."/>
            <person name="Haridas S."/>
            <person name="Kuo A."/>
            <person name="Salamov A."/>
            <person name="Ahrendt S.R."/>
            <person name="Lipzen A."/>
            <person name="Sullivan W."/>
            <person name="Andreopoulos W.B."/>
            <person name="Clum A."/>
            <person name="Lindquist E."/>
            <person name="Daum C."/>
            <person name="Ramamoorthy G.K."/>
            <person name="Gryganskyi A."/>
            <person name="Culley D."/>
            <person name="Magnuson J.K."/>
            <person name="James T.Y."/>
            <person name="O'Malley M.A."/>
            <person name="Stajich J.E."/>
            <person name="Spatafora J.W."/>
            <person name="Visel A."/>
            <person name="Grigoriev I.V."/>
        </authorList>
    </citation>
    <scope>NUCLEOTIDE SEQUENCE [LARGE SCALE GENOMIC DNA]</scope>
    <source>
        <strain evidence="2 3">PL171</strain>
    </source>
</reference>
<feature type="region of interest" description="Disordered" evidence="1">
    <location>
        <begin position="110"/>
        <end position="137"/>
    </location>
</feature>
<dbReference type="EMBL" id="MCFL01000001">
    <property type="protein sequence ID" value="ORZ41333.1"/>
    <property type="molecule type" value="Genomic_DNA"/>
</dbReference>
<feature type="compositionally biased region" description="Low complexity" evidence="1">
    <location>
        <begin position="115"/>
        <end position="125"/>
    </location>
</feature>
<name>A0A1Y2I5H5_9FUNG</name>
<gene>
    <name evidence="2" type="ORF">BCR44DRAFT_305064</name>
</gene>
<keyword evidence="3" id="KW-1185">Reference proteome</keyword>
<dbReference type="Proteomes" id="UP000193411">
    <property type="component" value="Unassembled WGS sequence"/>
</dbReference>
<organism evidence="2 3">
    <name type="scientific">Catenaria anguillulae PL171</name>
    <dbReference type="NCBI Taxonomy" id="765915"/>
    <lineage>
        <taxon>Eukaryota</taxon>
        <taxon>Fungi</taxon>
        <taxon>Fungi incertae sedis</taxon>
        <taxon>Blastocladiomycota</taxon>
        <taxon>Blastocladiomycetes</taxon>
        <taxon>Blastocladiales</taxon>
        <taxon>Catenariaceae</taxon>
        <taxon>Catenaria</taxon>
    </lineage>
</organism>
<protein>
    <submittedName>
        <fullName evidence="2">Uncharacterized protein</fullName>
    </submittedName>
</protein>
<comment type="caution">
    <text evidence="2">The sequence shown here is derived from an EMBL/GenBank/DDBJ whole genome shotgun (WGS) entry which is preliminary data.</text>
</comment>
<evidence type="ECO:0000256" key="1">
    <source>
        <dbReference type="SAM" id="MobiDB-lite"/>
    </source>
</evidence>
<sequence>MKVYEMYLHGMMLHNQSKHANGKLKSIQCWQRSAGWGTREPKSQRGNGGRGRHLLVTSSSSATKLLVGTGAAVSSSSRNLPHRQPSCWLGLGQATRPPRSLLLAQRASWAQPGHARQSSRPWARARAPRLRSPPPHRQPNCWWEPDGRLFVLAILLIVDKVVGRDRSNGLFVLAIFFLINQVVGRDGLDKVAIVVAIDVLDLNLLVDEVVGRHGLGAAIPRVGLGLLGGGHWGGLGTAVAGLSGLLGLERRGRVAAAVTGVDGLLRLDSGLGVIVAGSRGGGGGGNRGR</sequence>